<keyword evidence="3" id="KW-1185">Reference proteome</keyword>
<name>A0A1H3TTZ3_9BACI</name>
<dbReference type="AlphaFoldDB" id="A0A1H3TTZ3"/>
<keyword evidence="1" id="KW-0472">Membrane</keyword>
<evidence type="ECO:0000313" key="2">
    <source>
        <dbReference type="EMBL" id="SDZ53703.1"/>
    </source>
</evidence>
<keyword evidence="1" id="KW-1133">Transmembrane helix</keyword>
<gene>
    <name evidence="2" type="ORF">SAMN05421736_11648</name>
</gene>
<evidence type="ECO:0000256" key="1">
    <source>
        <dbReference type="SAM" id="Phobius"/>
    </source>
</evidence>
<evidence type="ECO:0000313" key="3">
    <source>
        <dbReference type="Proteomes" id="UP000198935"/>
    </source>
</evidence>
<proteinExistence type="predicted"/>
<protein>
    <submittedName>
        <fullName evidence="2">Uncharacterized protein</fullName>
    </submittedName>
</protein>
<accession>A0A1H3TTZ3</accession>
<reference evidence="3" key="1">
    <citation type="submission" date="2016-10" db="EMBL/GenBank/DDBJ databases">
        <authorList>
            <person name="Varghese N."/>
            <person name="Submissions S."/>
        </authorList>
    </citation>
    <scope>NUCLEOTIDE SEQUENCE [LARGE SCALE GENOMIC DNA]</scope>
    <source>
        <strain evidence="3">SP</strain>
    </source>
</reference>
<keyword evidence="1" id="KW-0812">Transmembrane</keyword>
<sequence>MAWYWWVLIIVALAGFIFLKIKVGGAWMKKQKEKKMQREKMMEDED</sequence>
<feature type="transmembrane region" description="Helical" evidence="1">
    <location>
        <begin position="6"/>
        <end position="28"/>
    </location>
</feature>
<dbReference type="Proteomes" id="UP000198935">
    <property type="component" value="Unassembled WGS sequence"/>
</dbReference>
<dbReference type="EMBL" id="FNPI01000016">
    <property type="protein sequence ID" value="SDZ53703.1"/>
    <property type="molecule type" value="Genomic_DNA"/>
</dbReference>
<organism evidence="2 3">
    <name type="scientific">Evansella caseinilytica</name>
    <dbReference type="NCBI Taxonomy" id="1503961"/>
    <lineage>
        <taxon>Bacteria</taxon>
        <taxon>Bacillati</taxon>
        <taxon>Bacillota</taxon>
        <taxon>Bacilli</taxon>
        <taxon>Bacillales</taxon>
        <taxon>Bacillaceae</taxon>
        <taxon>Evansella</taxon>
    </lineage>
</organism>